<dbReference type="GO" id="GO:0016787">
    <property type="term" value="F:hydrolase activity"/>
    <property type="evidence" value="ECO:0007669"/>
    <property type="project" value="UniProtKB-KW"/>
</dbReference>
<dbReference type="AlphaFoldDB" id="A0A8C4NDC1"/>
<evidence type="ECO:0000256" key="5">
    <source>
        <dbReference type="SAM" id="MobiDB-lite"/>
    </source>
</evidence>
<proteinExistence type="inferred from homology"/>
<evidence type="ECO:0000256" key="3">
    <source>
        <dbReference type="ARBA" id="ARBA00022840"/>
    </source>
</evidence>
<feature type="region of interest" description="Disordered" evidence="5">
    <location>
        <begin position="37"/>
        <end position="113"/>
    </location>
</feature>
<reference evidence="7" key="2">
    <citation type="submission" date="2025-09" db="UniProtKB">
        <authorList>
            <consortium name="Ensembl"/>
        </authorList>
    </citation>
    <scope>IDENTIFICATION</scope>
</reference>
<keyword evidence="3 4" id="KW-0067">ATP-binding</keyword>
<protein>
    <recommendedName>
        <fullName evidence="4">ATP-dependent RNA helicase</fullName>
        <ecNumber evidence="4">3.6.4.13</ecNumber>
    </recommendedName>
</protein>
<dbReference type="SUPFAM" id="SSF52540">
    <property type="entry name" value="P-loop containing nucleoside triphosphate hydrolases"/>
    <property type="match status" value="1"/>
</dbReference>
<keyword evidence="4" id="KW-0347">Helicase</keyword>
<dbReference type="Pfam" id="PF00270">
    <property type="entry name" value="DEAD"/>
    <property type="match status" value="1"/>
</dbReference>
<dbReference type="Ensembl" id="ENSEBUT00000006488.1">
    <property type="protein sequence ID" value="ENSEBUP00000006040.1"/>
    <property type="gene ID" value="ENSEBUG00000004027.1"/>
</dbReference>
<accession>A0A8C4NDC1</accession>
<comment type="similarity">
    <text evidence="4">Belongs to the DEAD box helicase family.</text>
</comment>
<dbReference type="Gene3D" id="3.40.50.300">
    <property type="entry name" value="P-loop containing nucleotide triphosphate hydrolases"/>
    <property type="match status" value="1"/>
</dbReference>
<evidence type="ECO:0000313" key="8">
    <source>
        <dbReference type="Proteomes" id="UP000694388"/>
    </source>
</evidence>
<keyword evidence="1 4" id="KW-0547">Nucleotide-binding</keyword>
<dbReference type="PANTHER" id="PTHR24031">
    <property type="entry name" value="RNA HELICASE"/>
    <property type="match status" value="1"/>
</dbReference>
<evidence type="ECO:0000256" key="1">
    <source>
        <dbReference type="ARBA" id="ARBA00022741"/>
    </source>
</evidence>
<keyword evidence="2 4" id="KW-0378">Hydrolase</keyword>
<dbReference type="InterPro" id="IPR014001">
    <property type="entry name" value="Helicase_ATP-bd"/>
</dbReference>
<dbReference type="EC" id="3.6.4.13" evidence="4"/>
<keyword evidence="8" id="KW-1185">Reference proteome</keyword>
<evidence type="ECO:0000259" key="6">
    <source>
        <dbReference type="PROSITE" id="PS51192"/>
    </source>
</evidence>
<reference evidence="7" key="1">
    <citation type="submission" date="2025-08" db="UniProtKB">
        <authorList>
            <consortium name="Ensembl"/>
        </authorList>
    </citation>
    <scope>IDENTIFICATION</scope>
</reference>
<dbReference type="GO" id="GO:0003723">
    <property type="term" value="F:RNA binding"/>
    <property type="evidence" value="ECO:0007669"/>
    <property type="project" value="UniProtKB-UniRule"/>
</dbReference>
<comment type="catalytic activity">
    <reaction evidence="4">
        <text>ATP + H2O = ADP + phosphate + H(+)</text>
        <dbReference type="Rhea" id="RHEA:13065"/>
        <dbReference type="ChEBI" id="CHEBI:15377"/>
        <dbReference type="ChEBI" id="CHEBI:15378"/>
        <dbReference type="ChEBI" id="CHEBI:30616"/>
        <dbReference type="ChEBI" id="CHEBI:43474"/>
        <dbReference type="ChEBI" id="CHEBI:456216"/>
        <dbReference type="EC" id="3.6.4.13"/>
    </reaction>
</comment>
<comment type="domain">
    <text evidence="4">The Q motif is unique to and characteristic of the DEAD box family of RNA helicases and controls ATP binding and hydrolysis.</text>
</comment>
<dbReference type="InterPro" id="IPR011545">
    <property type="entry name" value="DEAD/DEAH_box_helicase_dom"/>
</dbReference>
<sequence>MADSDIQIGICTEPDLVSGPVGEGRACVRRVRKTRMWPRFTEDGDGVEAGGRKKKKKLGGGGGGGGEDECEYESHDYKKRRRLGEGRNPKEKLPPKTSSLFKNNPDVPSISRQPVESPQEQIFTSASISSVGLHPFLESLLSKDRGLTCLTCVQKCSIPLLLQGKDVLIQSQTGSGKTLAYALPLVHSLQAVQPRIKRSDGPYALIIVPTRELALQTYEIVRWLTKVRI</sequence>
<dbReference type="GeneTree" id="ENSGT00550000075041"/>
<keyword evidence="4" id="KW-0694">RNA-binding</keyword>
<dbReference type="GO" id="GO:0003724">
    <property type="term" value="F:RNA helicase activity"/>
    <property type="evidence" value="ECO:0007669"/>
    <property type="project" value="UniProtKB-EC"/>
</dbReference>
<comment type="function">
    <text evidence="4">RNA helicase.</text>
</comment>
<dbReference type="GO" id="GO:0005524">
    <property type="term" value="F:ATP binding"/>
    <property type="evidence" value="ECO:0007669"/>
    <property type="project" value="UniProtKB-UniRule"/>
</dbReference>
<name>A0A8C4NDC1_EPTBU</name>
<feature type="compositionally biased region" description="Basic and acidic residues" evidence="5">
    <location>
        <begin position="83"/>
        <end position="94"/>
    </location>
</feature>
<evidence type="ECO:0000256" key="2">
    <source>
        <dbReference type="ARBA" id="ARBA00022801"/>
    </source>
</evidence>
<dbReference type="InterPro" id="IPR027417">
    <property type="entry name" value="P-loop_NTPase"/>
</dbReference>
<evidence type="ECO:0000256" key="4">
    <source>
        <dbReference type="RuleBase" id="RU365068"/>
    </source>
</evidence>
<feature type="domain" description="Helicase ATP-binding" evidence="6">
    <location>
        <begin position="158"/>
        <end position="229"/>
    </location>
</feature>
<dbReference type="PROSITE" id="PS51192">
    <property type="entry name" value="HELICASE_ATP_BIND_1"/>
    <property type="match status" value="1"/>
</dbReference>
<dbReference type="Proteomes" id="UP000694388">
    <property type="component" value="Unplaced"/>
</dbReference>
<organism evidence="7 8">
    <name type="scientific">Eptatretus burgeri</name>
    <name type="common">Inshore hagfish</name>
    <dbReference type="NCBI Taxonomy" id="7764"/>
    <lineage>
        <taxon>Eukaryota</taxon>
        <taxon>Metazoa</taxon>
        <taxon>Chordata</taxon>
        <taxon>Craniata</taxon>
        <taxon>Vertebrata</taxon>
        <taxon>Cyclostomata</taxon>
        <taxon>Myxini</taxon>
        <taxon>Myxiniformes</taxon>
        <taxon>Myxinidae</taxon>
        <taxon>Eptatretinae</taxon>
        <taxon>Eptatretus</taxon>
    </lineage>
</organism>
<evidence type="ECO:0000313" key="7">
    <source>
        <dbReference type="Ensembl" id="ENSEBUP00000006040.1"/>
    </source>
</evidence>